<protein>
    <recommendedName>
        <fullName evidence="12">Cytochrome c oxidase copper chaperone</fullName>
    </recommendedName>
</protein>
<comment type="caution">
    <text evidence="10">The sequence shown here is derived from an EMBL/GenBank/DDBJ whole genome shotgun (WGS) entry which is preliminary data.</text>
</comment>
<evidence type="ECO:0000256" key="2">
    <source>
        <dbReference type="ARBA" id="ARBA00009241"/>
    </source>
</evidence>
<dbReference type="GO" id="GO:0033617">
    <property type="term" value="P:mitochondrial respiratory chain complex IV assembly"/>
    <property type="evidence" value="ECO:0007669"/>
    <property type="project" value="TreeGrafter"/>
</dbReference>
<gene>
    <name evidence="10" type="ORF">AAFF_G00308270</name>
</gene>
<accession>A0AAD7SNI6</accession>
<keyword evidence="11" id="KW-1185">Reference proteome</keyword>
<dbReference type="GO" id="GO:0005507">
    <property type="term" value="F:copper ion binding"/>
    <property type="evidence" value="ECO:0007669"/>
    <property type="project" value="InterPro"/>
</dbReference>
<sequence length="140" mass="15097">MYTRSPALIWTFPSTQTPSQKMSTLSAANCETTPEQDSTESEEQQTPKSCRECPDTKSAMDACIIERGEESCTDLIEAHKECQGLASPGGRAGLGCGCDLEMRVCARVQKLAGVPVKAAFATSSPLLLQWVLLSVRMPVL</sequence>
<dbReference type="Gene3D" id="1.10.287.1130">
    <property type="entry name" value="CytochromE C oxidase copper chaperone"/>
    <property type="match status" value="1"/>
</dbReference>
<evidence type="ECO:0000313" key="10">
    <source>
        <dbReference type="EMBL" id="KAJ8405939.1"/>
    </source>
</evidence>
<feature type="binding site" evidence="8">
    <location>
        <position position="50"/>
    </location>
    <ligand>
        <name>Cu cation</name>
        <dbReference type="ChEBI" id="CHEBI:23378"/>
    </ligand>
</feature>
<dbReference type="InterPro" id="IPR007745">
    <property type="entry name" value="Cyt_c_oxidase_Cu-chaperone"/>
</dbReference>
<dbReference type="GO" id="GO:0005758">
    <property type="term" value="C:mitochondrial intermembrane space"/>
    <property type="evidence" value="ECO:0007669"/>
    <property type="project" value="UniProtKB-SubCell"/>
</dbReference>
<reference evidence="10" key="1">
    <citation type="journal article" date="2023" name="Science">
        <title>Genome structures resolve the early diversification of teleost fishes.</title>
        <authorList>
            <person name="Parey E."/>
            <person name="Louis A."/>
            <person name="Montfort J."/>
            <person name="Bouchez O."/>
            <person name="Roques C."/>
            <person name="Iampietro C."/>
            <person name="Lluch J."/>
            <person name="Castinel A."/>
            <person name="Donnadieu C."/>
            <person name="Desvignes T."/>
            <person name="Floi Bucao C."/>
            <person name="Jouanno E."/>
            <person name="Wen M."/>
            <person name="Mejri S."/>
            <person name="Dirks R."/>
            <person name="Jansen H."/>
            <person name="Henkel C."/>
            <person name="Chen W.J."/>
            <person name="Zahm M."/>
            <person name="Cabau C."/>
            <person name="Klopp C."/>
            <person name="Thompson A.W."/>
            <person name="Robinson-Rechavi M."/>
            <person name="Braasch I."/>
            <person name="Lecointre G."/>
            <person name="Bobe J."/>
            <person name="Postlethwait J.H."/>
            <person name="Berthelot C."/>
            <person name="Roest Crollius H."/>
            <person name="Guiguen Y."/>
        </authorList>
    </citation>
    <scope>NUCLEOTIDE SEQUENCE</scope>
    <source>
        <strain evidence="10">NC1722</strain>
    </source>
</reference>
<evidence type="ECO:0000313" key="11">
    <source>
        <dbReference type="Proteomes" id="UP001221898"/>
    </source>
</evidence>
<comment type="subcellular location">
    <subcellularLocation>
        <location evidence="1">Mitochondrion intermembrane space</location>
    </subcellularLocation>
</comment>
<keyword evidence="6" id="KW-1015">Disulfide bond</keyword>
<dbReference type="EMBL" id="JAINUG010000045">
    <property type="protein sequence ID" value="KAJ8405939.1"/>
    <property type="molecule type" value="Genomic_DNA"/>
</dbReference>
<dbReference type="Proteomes" id="UP001221898">
    <property type="component" value="Unassembled WGS sequence"/>
</dbReference>
<keyword evidence="7" id="KW-0143">Chaperone</keyword>
<evidence type="ECO:0000256" key="1">
    <source>
        <dbReference type="ARBA" id="ARBA00004569"/>
    </source>
</evidence>
<dbReference type="PANTHER" id="PTHR16719:SF0">
    <property type="entry name" value="CYTOCHROME C OXIDASE COPPER CHAPERONE"/>
    <property type="match status" value="1"/>
</dbReference>
<evidence type="ECO:0000256" key="6">
    <source>
        <dbReference type="ARBA" id="ARBA00023157"/>
    </source>
</evidence>
<keyword evidence="3 8" id="KW-0479">Metal-binding</keyword>
<evidence type="ECO:0000256" key="9">
    <source>
        <dbReference type="SAM" id="MobiDB-lite"/>
    </source>
</evidence>
<feature type="compositionally biased region" description="Polar residues" evidence="9">
    <location>
        <begin position="14"/>
        <end position="30"/>
    </location>
</feature>
<feature type="region of interest" description="Disordered" evidence="9">
    <location>
        <begin position="14"/>
        <end position="52"/>
    </location>
</feature>
<keyword evidence="5" id="KW-0496">Mitochondrion</keyword>
<evidence type="ECO:0000256" key="3">
    <source>
        <dbReference type="ARBA" id="ARBA00022723"/>
    </source>
</evidence>
<dbReference type="Pfam" id="PF05051">
    <property type="entry name" value="COX17"/>
    <property type="match status" value="1"/>
</dbReference>
<comment type="similarity">
    <text evidence="2">Belongs to the COX17 family.</text>
</comment>
<evidence type="ECO:0008006" key="12">
    <source>
        <dbReference type="Google" id="ProtNLM"/>
    </source>
</evidence>
<evidence type="ECO:0000256" key="4">
    <source>
        <dbReference type="ARBA" id="ARBA00023008"/>
    </source>
</evidence>
<dbReference type="AlphaFoldDB" id="A0AAD7SNI6"/>
<keyword evidence="4 8" id="KW-0186">Copper</keyword>
<proteinExistence type="inferred from homology"/>
<name>A0AAD7SNI6_9TELE</name>
<dbReference type="InterPro" id="IPR009069">
    <property type="entry name" value="Cys_alpha_HP_mot_SF"/>
</dbReference>
<evidence type="ECO:0000256" key="5">
    <source>
        <dbReference type="ARBA" id="ARBA00023128"/>
    </source>
</evidence>
<dbReference type="GO" id="GO:0016531">
    <property type="term" value="F:copper chaperone activity"/>
    <property type="evidence" value="ECO:0007669"/>
    <property type="project" value="InterPro"/>
</dbReference>
<organism evidence="10 11">
    <name type="scientific">Aldrovandia affinis</name>
    <dbReference type="NCBI Taxonomy" id="143900"/>
    <lineage>
        <taxon>Eukaryota</taxon>
        <taxon>Metazoa</taxon>
        <taxon>Chordata</taxon>
        <taxon>Craniata</taxon>
        <taxon>Vertebrata</taxon>
        <taxon>Euteleostomi</taxon>
        <taxon>Actinopterygii</taxon>
        <taxon>Neopterygii</taxon>
        <taxon>Teleostei</taxon>
        <taxon>Notacanthiformes</taxon>
        <taxon>Halosauridae</taxon>
        <taxon>Aldrovandia</taxon>
    </lineage>
</organism>
<dbReference type="PANTHER" id="PTHR16719">
    <property type="entry name" value="CYTOCHROME C OXIDASE COPPER CHAPERONE"/>
    <property type="match status" value="1"/>
</dbReference>
<evidence type="ECO:0000256" key="8">
    <source>
        <dbReference type="PIRSR" id="PIRSR607745-1"/>
    </source>
</evidence>
<dbReference type="SUPFAM" id="SSF47072">
    <property type="entry name" value="Cysteine alpha-hairpin motif"/>
    <property type="match status" value="1"/>
</dbReference>
<evidence type="ECO:0000256" key="7">
    <source>
        <dbReference type="ARBA" id="ARBA00023186"/>
    </source>
</evidence>